<evidence type="ECO:0000313" key="3">
    <source>
        <dbReference type="Proteomes" id="UP000277580"/>
    </source>
</evidence>
<reference evidence="2 3" key="1">
    <citation type="journal article" date="2018" name="Nat. Ecol. Evol.">
        <title>Pezizomycetes genomes reveal the molecular basis of ectomycorrhizal truffle lifestyle.</title>
        <authorList>
            <person name="Murat C."/>
            <person name="Payen T."/>
            <person name="Noel B."/>
            <person name="Kuo A."/>
            <person name="Morin E."/>
            <person name="Chen J."/>
            <person name="Kohler A."/>
            <person name="Krizsan K."/>
            <person name="Balestrini R."/>
            <person name="Da Silva C."/>
            <person name="Montanini B."/>
            <person name="Hainaut M."/>
            <person name="Levati E."/>
            <person name="Barry K.W."/>
            <person name="Belfiori B."/>
            <person name="Cichocki N."/>
            <person name="Clum A."/>
            <person name="Dockter R.B."/>
            <person name="Fauchery L."/>
            <person name="Guy J."/>
            <person name="Iotti M."/>
            <person name="Le Tacon F."/>
            <person name="Lindquist E.A."/>
            <person name="Lipzen A."/>
            <person name="Malagnac F."/>
            <person name="Mello A."/>
            <person name="Molinier V."/>
            <person name="Miyauchi S."/>
            <person name="Poulain J."/>
            <person name="Riccioni C."/>
            <person name="Rubini A."/>
            <person name="Sitrit Y."/>
            <person name="Splivallo R."/>
            <person name="Traeger S."/>
            <person name="Wang M."/>
            <person name="Zifcakova L."/>
            <person name="Wipf D."/>
            <person name="Zambonelli A."/>
            <person name="Paolocci F."/>
            <person name="Nowrousian M."/>
            <person name="Ottonello S."/>
            <person name="Baldrian P."/>
            <person name="Spatafora J.W."/>
            <person name="Henrissat B."/>
            <person name="Nagy L.G."/>
            <person name="Aury J.M."/>
            <person name="Wincker P."/>
            <person name="Grigoriev I.V."/>
            <person name="Bonfante P."/>
            <person name="Martin F.M."/>
        </authorList>
    </citation>
    <scope>NUCLEOTIDE SEQUENCE [LARGE SCALE GENOMIC DNA]</scope>
    <source>
        <strain evidence="2 3">CCBAS932</strain>
    </source>
</reference>
<protein>
    <submittedName>
        <fullName evidence="2">Uncharacterized protein</fullName>
    </submittedName>
</protein>
<proteinExistence type="predicted"/>
<evidence type="ECO:0000256" key="1">
    <source>
        <dbReference type="SAM" id="MobiDB-lite"/>
    </source>
</evidence>
<feature type="compositionally biased region" description="Basic and acidic residues" evidence="1">
    <location>
        <begin position="177"/>
        <end position="186"/>
    </location>
</feature>
<evidence type="ECO:0000313" key="2">
    <source>
        <dbReference type="EMBL" id="RPB11665.1"/>
    </source>
</evidence>
<gene>
    <name evidence="2" type="ORF">P167DRAFT_211642</name>
</gene>
<keyword evidence="3" id="KW-1185">Reference proteome</keyword>
<dbReference type="InParanoid" id="A0A3N4L114"/>
<feature type="region of interest" description="Disordered" evidence="1">
    <location>
        <begin position="1"/>
        <end position="26"/>
    </location>
</feature>
<organism evidence="2 3">
    <name type="scientific">Morchella conica CCBAS932</name>
    <dbReference type="NCBI Taxonomy" id="1392247"/>
    <lineage>
        <taxon>Eukaryota</taxon>
        <taxon>Fungi</taxon>
        <taxon>Dikarya</taxon>
        <taxon>Ascomycota</taxon>
        <taxon>Pezizomycotina</taxon>
        <taxon>Pezizomycetes</taxon>
        <taxon>Pezizales</taxon>
        <taxon>Morchellaceae</taxon>
        <taxon>Morchella</taxon>
    </lineage>
</organism>
<feature type="region of interest" description="Disordered" evidence="1">
    <location>
        <begin position="171"/>
        <end position="193"/>
    </location>
</feature>
<dbReference type="EMBL" id="ML119134">
    <property type="protein sequence ID" value="RPB11665.1"/>
    <property type="molecule type" value="Genomic_DNA"/>
</dbReference>
<name>A0A3N4L114_9PEZI</name>
<accession>A0A3N4L114</accession>
<dbReference type="Proteomes" id="UP000277580">
    <property type="component" value="Unassembled WGS sequence"/>
</dbReference>
<dbReference type="AlphaFoldDB" id="A0A3N4L114"/>
<sequence length="193" mass="20088">MYIAPFQPTPHNSPIPNSPTGTLPPLHPPLNLHLTPPHPLTIPRKDLLPRAPLPPLQPPWLRAAHALTRLHILLYGSGGLRIAHTRLCGAADARAEAVGAEVGAAREAELDAGVEGGEAGGCGWVDGGCGGVGGVGGEEEEGEEEEWYGERTAVVVEVVEEVHCGCGCGVAQRRSSGRGEEADKRHGSTYVGG</sequence>
<feature type="compositionally biased region" description="Pro residues" evidence="1">
    <location>
        <begin position="7"/>
        <end position="17"/>
    </location>
</feature>